<dbReference type="EMBL" id="VIRB01000095">
    <property type="protein sequence ID" value="NDO70025.1"/>
    <property type="molecule type" value="Genomic_DNA"/>
</dbReference>
<dbReference type="RefSeq" id="WP_004077517.1">
    <property type="nucleotide sequence ID" value="NZ_VIRB01000095.1"/>
</dbReference>
<protein>
    <submittedName>
        <fullName evidence="1">Uncharacterized protein</fullName>
    </submittedName>
</protein>
<sequence>MPEMCRKTIIMPQAIHSTYQGYLDLLEIFQCYVDERNAYSEITMNFRGNTWFDANLLPIIYAYVEYGQTKYNIVSRYDNQLDCNLHRLLIRNNFAKLCFEMEHKPRNNETVVPFKIFRADSTYEFGVYIDAEIIRYFPDMDERVKKDLSAYIQELFGNAQIHGDCSFVYTCGQYYPTHQKMDFTIVNLGTTIKENVVDYLTDKKEIIPENCIEWAVEPEHSTKRINSGGIGLSLMHEFIYYNNGKYQIVSGNEFWELNQKNVCTEELTYKFPGTIVNIEIDQSDTNYYKYQENKKNDSNNIF</sequence>
<reference evidence="1 2" key="1">
    <citation type="submission" date="2019-07" db="EMBL/GenBank/DDBJ databases">
        <title>Draft genome sequences of 15 bacterial species constituting the stable defined intestinal microbiota of the GM15 gnotobiotic mouse model.</title>
        <authorList>
            <person name="Elie C."/>
            <person name="Mathieu A."/>
            <person name="Saliou A."/>
            <person name="Darnaud M."/>
            <person name="Leulier F."/>
            <person name="Tamellini A."/>
        </authorList>
    </citation>
    <scope>NUCLEOTIDE SEQUENCE [LARGE SCALE GENOMIC DNA]</scope>
    <source>
        <strain evidence="2">ASF 502</strain>
    </source>
</reference>
<gene>
    <name evidence="1" type="ORF">FMM80_15705</name>
</gene>
<evidence type="ECO:0000313" key="2">
    <source>
        <dbReference type="Proteomes" id="UP000474104"/>
    </source>
</evidence>
<name>A0A9X5C943_9FIRM</name>
<proteinExistence type="predicted"/>
<dbReference type="OrthoDB" id="2047848at2"/>
<accession>A0A9X5C943</accession>
<comment type="caution">
    <text evidence="1">The sequence shown here is derived from an EMBL/GenBank/DDBJ whole genome shotgun (WGS) entry which is preliminary data.</text>
</comment>
<evidence type="ECO:0000313" key="1">
    <source>
        <dbReference type="EMBL" id="NDO70025.1"/>
    </source>
</evidence>
<organism evidence="1 2">
    <name type="scientific">Schaedlerella arabinosiphila</name>
    <dbReference type="NCBI Taxonomy" id="2044587"/>
    <lineage>
        <taxon>Bacteria</taxon>
        <taxon>Bacillati</taxon>
        <taxon>Bacillota</taxon>
        <taxon>Clostridia</taxon>
        <taxon>Lachnospirales</taxon>
        <taxon>Lachnospiraceae</taxon>
        <taxon>Schaedlerella</taxon>
    </lineage>
</organism>
<dbReference type="Proteomes" id="UP000474104">
    <property type="component" value="Unassembled WGS sequence"/>
</dbReference>
<dbReference type="AlphaFoldDB" id="A0A9X5C943"/>